<feature type="compositionally biased region" description="Basic and acidic residues" evidence="5">
    <location>
        <begin position="408"/>
        <end position="418"/>
    </location>
</feature>
<reference evidence="8" key="1">
    <citation type="submission" date="2023-11" db="EMBL/GenBank/DDBJ databases">
        <authorList>
            <person name="Alioto T."/>
            <person name="Alioto T."/>
            <person name="Gomez Garrido J."/>
        </authorList>
    </citation>
    <scope>NUCLEOTIDE SEQUENCE</scope>
</reference>
<feature type="transmembrane region" description="Helical" evidence="6">
    <location>
        <begin position="256"/>
        <end position="275"/>
    </location>
</feature>
<dbReference type="EMBL" id="CAVMBE010000002">
    <property type="protein sequence ID" value="CAK3775497.1"/>
    <property type="molecule type" value="Genomic_DNA"/>
</dbReference>
<feature type="transmembrane region" description="Helical" evidence="6">
    <location>
        <begin position="34"/>
        <end position="56"/>
    </location>
</feature>
<sequence>MGAPYEPRVQIGGQWYYPSPYSQEGLQQNLRNGLVALGLLAALSVGSTLVLIGFILNRFYSWRRHYRTFVGYNQYVVLVLNLLLADLSQGSSFLISWHWYRRDRIVSPNPACFAQGWLLHSGDIASGFFVLAIAVHTYYTAVYGRRVGYKTFAAIIISIWVLVYFLTVVGLGLHGKKYFTAAGAWCWVSPAYETDRLWCHYIWVFIVEFGTIAIYVLTFFSLRQKTRSLLVDGKIPPNSPSANTLKQVNRITMLMTLYPCVYVLLTLPLSAGRMWSMSHNAQATSDVFSVVAGCLLTSCGWVDSLLYTLTRKQLLQDTMPNSSSRRTDEWTKEGGITHTRTVTVEAGALVDFEMMNNPSDRRKRAHSQIISRPPSPTGSIDPILSGKGLHGMTTGQVKTEITVGHAEIDREDEHRHELNSSPVPRAYHRASDMRKYTDESDC</sequence>
<dbReference type="Gene3D" id="1.20.1070.10">
    <property type="entry name" value="Rhodopsin 7-helix transmembrane proteins"/>
    <property type="match status" value="1"/>
</dbReference>
<evidence type="ECO:0000256" key="6">
    <source>
        <dbReference type="SAM" id="Phobius"/>
    </source>
</evidence>
<evidence type="ECO:0000313" key="9">
    <source>
        <dbReference type="Proteomes" id="UP001296104"/>
    </source>
</evidence>
<dbReference type="PANTHER" id="PTHR23112">
    <property type="entry name" value="G PROTEIN-COUPLED RECEPTOR 157-RELATED"/>
    <property type="match status" value="1"/>
</dbReference>
<dbReference type="CDD" id="cd00637">
    <property type="entry name" value="7tm_classA_rhodopsin-like"/>
    <property type="match status" value="1"/>
</dbReference>
<comment type="caution">
    <text evidence="8">The sequence shown here is derived from an EMBL/GenBank/DDBJ whole genome shotgun (WGS) entry which is preliminary data.</text>
</comment>
<dbReference type="Proteomes" id="UP001296104">
    <property type="component" value="Unassembled WGS sequence"/>
</dbReference>
<organism evidence="8 9">
    <name type="scientific">Lecanosticta acicola</name>
    <dbReference type="NCBI Taxonomy" id="111012"/>
    <lineage>
        <taxon>Eukaryota</taxon>
        <taxon>Fungi</taxon>
        <taxon>Dikarya</taxon>
        <taxon>Ascomycota</taxon>
        <taxon>Pezizomycotina</taxon>
        <taxon>Dothideomycetes</taxon>
        <taxon>Dothideomycetidae</taxon>
        <taxon>Mycosphaerellales</taxon>
        <taxon>Mycosphaerellaceae</taxon>
        <taxon>Lecanosticta</taxon>
    </lineage>
</organism>
<evidence type="ECO:0000256" key="3">
    <source>
        <dbReference type="ARBA" id="ARBA00022989"/>
    </source>
</evidence>
<feature type="transmembrane region" description="Helical" evidence="6">
    <location>
        <begin position="151"/>
        <end position="173"/>
    </location>
</feature>
<gene>
    <name evidence="8" type="ORF">LECACI_7A000491</name>
</gene>
<evidence type="ECO:0000259" key="7">
    <source>
        <dbReference type="Pfam" id="PF11970"/>
    </source>
</evidence>
<dbReference type="GO" id="GO:0005886">
    <property type="term" value="C:plasma membrane"/>
    <property type="evidence" value="ECO:0007669"/>
    <property type="project" value="TreeGrafter"/>
</dbReference>
<keyword evidence="3 6" id="KW-1133">Transmembrane helix</keyword>
<dbReference type="Pfam" id="PF11970">
    <property type="entry name" value="GPR_Gpa2_C"/>
    <property type="match status" value="1"/>
</dbReference>
<feature type="transmembrane region" description="Helical" evidence="6">
    <location>
        <begin position="76"/>
        <end position="97"/>
    </location>
</feature>
<dbReference type="PANTHER" id="PTHR23112:SF37">
    <property type="entry name" value="G PROTEIN-COUPLED RECEPTOR GPR1"/>
    <property type="match status" value="1"/>
</dbReference>
<keyword evidence="9" id="KW-1185">Reference proteome</keyword>
<feature type="transmembrane region" description="Helical" evidence="6">
    <location>
        <begin position="287"/>
        <end position="309"/>
    </location>
</feature>
<evidence type="ECO:0000256" key="4">
    <source>
        <dbReference type="ARBA" id="ARBA00023136"/>
    </source>
</evidence>
<dbReference type="GO" id="GO:0004930">
    <property type="term" value="F:G protein-coupled receptor activity"/>
    <property type="evidence" value="ECO:0007669"/>
    <property type="project" value="TreeGrafter"/>
</dbReference>
<evidence type="ECO:0000256" key="5">
    <source>
        <dbReference type="SAM" id="MobiDB-lite"/>
    </source>
</evidence>
<evidence type="ECO:0000256" key="1">
    <source>
        <dbReference type="ARBA" id="ARBA00004141"/>
    </source>
</evidence>
<dbReference type="SUPFAM" id="SSF81321">
    <property type="entry name" value="Family A G protein-coupled receptor-like"/>
    <property type="match status" value="1"/>
</dbReference>
<keyword evidence="2 6" id="KW-0812">Transmembrane</keyword>
<accession>A0AAI8YRE6</accession>
<feature type="domain" description="G protein-coupled receptor GPR1/2/3 C-terminal" evidence="7">
    <location>
        <begin position="245"/>
        <end position="313"/>
    </location>
</feature>
<feature type="transmembrane region" description="Helical" evidence="6">
    <location>
        <begin position="117"/>
        <end position="139"/>
    </location>
</feature>
<evidence type="ECO:0000256" key="2">
    <source>
        <dbReference type="ARBA" id="ARBA00022692"/>
    </source>
</evidence>
<proteinExistence type="predicted"/>
<protein>
    <submittedName>
        <fullName evidence="8">Integral membrane</fullName>
    </submittedName>
</protein>
<keyword evidence="4 6" id="KW-0472">Membrane</keyword>
<dbReference type="GO" id="GO:0007189">
    <property type="term" value="P:adenylate cyclase-activating G protein-coupled receptor signaling pathway"/>
    <property type="evidence" value="ECO:0007669"/>
    <property type="project" value="TreeGrafter"/>
</dbReference>
<feature type="transmembrane region" description="Helical" evidence="6">
    <location>
        <begin position="200"/>
        <end position="220"/>
    </location>
</feature>
<name>A0AAI8YRE6_9PEZI</name>
<dbReference type="AlphaFoldDB" id="A0AAI8YRE6"/>
<feature type="compositionally biased region" description="Basic and acidic residues" evidence="5">
    <location>
        <begin position="429"/>
        <end position="442"/>
    </location>
</feature>
<comment type="subcellular location">
    <subcellularLocation>
        <location evidence="1">Membrane</location>
        <topology evidence="1">Multi-pass membrane protein</topology>
    </subcellularLocation>
</comment>
<dbReference type="InterPro" id="IPR022596">
    <property type="entry name" value="GPR1/2/3_C"/>
</dbReference>
<evidence type="ECO:0000313" key="8">
    <source>
        <dbReference type="EMBL" id="CAK3775497.1"/>
    </source>
</evidence>
<feature type="region of interest" description="Disordered" evidence="5">
    <location>
        <begin position="408"/>
        <end position="442"/>
    </location>
</feature>